<keyword evidence="3" id="KW-1185">Reference proteome</keyword>
<evidence type="ECO:0000256" key="1">
    <source>
        <dbReference type="SAM" id="SignalP"/>
    </source>
</evidence>
<comment type="caution">
    <text evidence="2">The sequence shown here is derived from an EMBL/GenBank/DDBJ whole genome shotgun (WGS) entry which is preliminary data.</text>
</comment>
<feature type="signal peptide" evidence="1">
    <location>
        <begin position="1"/>
        <end position="27"/>
    </location>
</feature>
<evidence type="ECO:0000313" key="3">
    <source>
        <dbReference type="Proteomes" id="UP000321933"/>
    </source>
</evidence>
<dbReference type="Proteomes" id="UP000321933">
    <property type="component" value="Unassembled WGS sequence"/>
</dbReference>
<evidence type="ECO:0000313" key="2">
    <source>
        <dbReference type="EMBL" id="TXS90064.1"/>
    </source>
</evidence>
<evidence type="ECO:0008006" key="4">
    <source>
        <dbReference type="Google" id="ProtNLM"/>
    </source>
</evidence>
<dbReference type="AlphaFoldDB" id="A0A5C8ZQI7"/>
<dbReference type="OrthoDB" id="5763254at2"/>
<sequence>MNAKFKPLGIAAAVAAASLGYTGVTSAQDKAGNDLGDLALIPYYSVRDGFVTGVHITNTSDLTQVVKVRMRRGTDSMDALDFNLVLSPKDVWTGFIAAEGDDVVFNTTDNSCTAPATTNGKFVMPGIYREDADEGYIEIIGMGSADDSQPIYTSALHDSDGVPADCDAVRDNFFRGGVATTKKGVIDGLTSVQRLDSTKATLGLNTYADTGDALKVSYFLRNAERGTEFGNSATHITGFLAQPAITNQQSGLFSGDLLGFDYPDLAGGIPQAAGGNENDRFQMLRANLGGESVINDWSANTALNVNTDWVITFPGQYTMLNLPAYFAQLMTAGLEGENKVVCAPGATFGATGGPGTDTPLTVTGCDNRDIPAIATFDVYDREEQTISQPEGGLVVSPQIPGAVVQTELPFEVNVVQWGDAPVLGSENSDIVVETPEGANFGWAELSVASSLAKTQAVCEATAGSAGVNIANGSAAIATAIAAYVCDTTDVVKNEIPKIGFVAWERNFPSNPAATYGRIIEHSYVTSS</sequence>
<protein>
    <recommendedName>
        <fullName evidence="4">Cell surface protein</fullName>
    </recommendedName>
</protein>
<dbReference type="EMBL" id="VRYZ01000007">
    <property type="protein sequence ID" value="TXS90064.1"/>
    <property type="molecule type" value="Genomic_DNA"/>
</dbReference>
<reference evidence="2 3" key="1">
    <citation type="submission" date="2019-08" db="EMBL/GenBank/DDBJ databases">
        <title>Parahaliea maris sp. nov., isolated from the surface seawater.</title>
        <authorList>
            <person name="Liu Y."/>
        </authorList>
    </citation>
    <scope>NUCLEOTIDE SEQUENCE [LARGE SCALE GENOMIC DNA]</scope>
    <source>
        <strain evidence="2 3">S2-26</strain>
    </source>
</reference>
<keyword evidence="1" id="KW-0732">Signal</keyword>
<organism evidence="2 3">
    <name type="scientific">Parahaliea aestuarii</name>
    <dbReference type="NCBI Taxonomy" id="1852021"/>
    <lineage>
        <taxon>Bacteria</taxon>
        <taxon>Pseudomonadati</taxon>
        <taxon>Pseudomonadota</taxon>
        <taxon>Gammaproteobacteria</taxon>
        <taxon>Cellvibrionales</taxon>
        <taxon>Halieaceae</taxon>
        <taxon>Parahaliea</taxon>
    </lineage>
</organism>
<feature type="chain" id="PRO_5023022298" description="Cell surface protein" evidence="1">
    <location>
        <begin position="28"/>
        <end position="527"/>
    </location>
</feature>
<dbReference type="RefSeq" id="WP_148065327.1">
    <property type="nucleotide sequence ID" value="NZ_VRYZ01000007.1"/>
</dbReference>
<name>A0A5C8ZQI7_9GAMM</name>
<proteinExistence type="predicted"/>
<accession>A0A5C8ZQI7</accession>
<gene>
    <name evidence="2" type="ORF">FVW59_15800</name>
</gene>